<accession>A0AAX3ZI81</accession>
<gene>
    <name evidence="6" type="ORF">P7W03_16040</name>
</gene>
<dbReference type="AlphaFoldDB" id="A0AAX3ZI81"/>
<dbReference type="Gene3D" id="3.40.630.30">
    <property type="match status" value="1"/>
</dbReference>
<dbReference type="PROSITE" id="PS51186">
    <property type="entry name" value="GNAT"/>
    <property type="match status" value="1"/>
</dbReference>
<dbReference type="GO" id="GO:0005737">
    <property type="term" value="C:cytoplasm"/>
    <property type="evidence" value="ECO:0007669"/>
    <property type="project" value="TreeGrafter"/>
</dbReference>
<feature type="region of interest" description="Disordered" evidence="4">
    <location>
        <begin position="158"/>
        <end position="186"/>
    </location>
</feature>
<evidence type="ECO:0000256" key="4">
    <source>
        <dbReference type="SAM" id="MobiDB-lite"/>
    </source>
</evidence>
<feature type="compositionally biased region" description="Basic and acidic residues" evidence="4">
    <location>
        <begin position="158"/>
        <end position="175"/>
    </location>
</feature>
<dbReference type="EMBL" id="CP121271">
    <property type="protein sequence ID" value="WMC86982.1"/>
    <property type="molecule type" value="Genomic_DNA"/>
</dbReference>
<dbReference type="InterPro" id="IPR000182">
    <property type="entry name" value="GNAT_dom"/>
</dbReference>
<organism evidence="6 7">
    <name type="scientific">Streptomyces rochei</name>
    <name type="common">Streptomyces parvullus</name>
    <dbReference type="NCBI Taxonomy" id="1928"/>
    <lineage>
        <taxon>Bacteria</taxon>
        <taxon>Bacillati</taxon>
        <taxon>Actinomycetota</taxon>
        <taxon>Actinomycetes</taxon>
        <taxon>Kitasatosporales</taxon>
        <taxon>Streptomycetaceae</taxon>
        <taxon>Streptomyces</taxon>
        <taxon>Streptomyces rochei group</taxon>
    </lineage>
</organism>
<proteinExistence type="inferred from homology"/>
<dbReference type="InterPro" id="IPR016181">
    <property type="entry name" value="Acyl_CoA_acyltransferase"/>
</dbReference>
<dbReference type="Proteomes" id="UP001231701">
    <property type="component" value="Chromosome"/>
</dbReference>
<evidence type="ECO:0000256" key="2">
    <source>
        <dbReference type="ARBA" id="ARBA00023315"/>
    </source>
</evidence>
<reference evidence="6" key="1">
    <citation type="submission" date="2023-03" db="EMBL/GenBank/DDBJ databases">
        <title>Borrelidin-producing and root-colonizing Streptomyces rochei is a potent biopesticide for soil-borne oomycete-caused plant diseases.</title>
        <authorList>
            <person name="Zhou D."/>
            <person name="Wang X."/>
            <person name="Navarro-Munoz J.C."/>
            <person name="Li W."/>
            <person name="Li J."/>
            <person name="Jiu M."/>
            <person name="Deng S."/>
            <person name="Ye Y."/>
            <person name="Daly P."/>
            <person name="Wei L."/>
        </authorList>
    </citation>
    <scope>NUCLEOTIDE SEQUENCE</scope>
    <source>
        <strain evidence="6">JK1</strain>
    </source>
</reference>
<dbReference type="RefSeq" id="WP_109204489.1">
    <property type="nucleotide sequence ID" value="NZ_CP121271.1"/>
</dbReference>
<protein>
    <submittedName>
        <fullName evidence="6">GNAT family N-acetyltransferase</fullName>
    </submittedName>
</protein>
<evidence type="ECO:0000259" key="5">
    <source>
        <dbReference type="PROSITE" id="PS51186"/>
    </source>
</evidence>
<dbReference type="Pfam" id="PF13302">
    <property type="entry name" value="Acetyltransf_3"/>
    <property type="match status" value="1"/>
</dbReference>
<dbReference type="GeneID" id="90943566"/>
<feature type="domain" description="N-acetyltransferase" evidence="5">
    <location>
        <begin position="2"/>
        <end position="160"/>
    </location>
</feature>
<name>A0AAX3ZI81_STRRO</name>
<evidence type="ECO:0000313" key="6">
    <source>
        <dbReference type="EMBL" id="WMC86982.1"/>
    </source>
</evidence>
<dbReference type="PANTHER" id="PTHR43792:SF8">
    <property type="entry name" value="[RIBOSOMAL PROTEIN US5]-ALANINE N-ACETYLTRANSFERASE"/>
    <property type="match status" value="1"/>
</dbReference>
<dbReference type="PANTHER" id="PTHR43792">
    <property type="entry name" value="GNAT FAMILY, PUTATIVE (AFU_ORTHOLOGUE AFUA_3G00765)-RELATED-RELATED"/>
    <property type="match status" value="1"/>
</dbReference>
<dbReference type="GO" id="GO:0008999">
    <property type="term" value="F:protein-N-terminal-alanine acetyltransferase activity"/>
    <property type="evidence" value="ECO:0007669"/>
    <property type="project" value="TreeGrafter"/>
</dbReference>
<sequence>MPELRRLRADHIPALLAFERENRAWFAARVPDRGDDYFAHFEERIHALLAEQEAGVCHFHVLVGTGGEVLGRVNLVDVEQGVADLGYRIAERAAGQGLATRAVREVCALAARAYGLTALRAAATVDNAASRAVLTRTGFVRTGETLLDGRAGLTFRRDLGDLRDPADPHRPEERGPAPYGPTVPTP</sequence>
<evidence type="ECO:0000256" key="1">
    <source>
        <dbReference type="ARBA" id="ARBA00022679"/>
    </source>
</evidence>
<comment type="similarity">
    <text evidence="3">Belongs to the acetyltransferase family. RimJ subfamily.</text>
</comment>
<dbReference type="SUPFAM" id="SSF55729">
    <property type="entry name" value="Acyl-CoA N-acyltransferases (Nat)"/>
    <property type="match status" value="1"/>
</dbReference>
<evidence type="ECO:0000256" key="3">
    <source>
        <dbReference type="ARBA" id="ARBA00038502"/>
    </source>
</evidence>
<evidence type="ECO:0000313" key="7">
    <source>
        <dbReference type="Proteomes" id="UP001231701"/>
    </source>
</evidence>
<keyword evidence="2" id="KW-0012">Acyltransferase</keyword>
<keyword evidence="1" id="KW-0808">Transferase</keyword>
<dbReference type="InterPro" id="IPR051531">
    <property type="entry name" value="N-acetyltransferase"/>
</dbReference>